<dbReference type="Pfam" id="PF00825">
    <property type="entry name" value="Ribonuclease_P"/>
    <property type="match status" value="1"/>
</dbReference>
<dbReference type="InterPro" id="IPR000100">
    <property type="entry name" value="RNase_P"/>
</dbReference>
<dbReference type="OrthoDB" id="196964at2"/>
<keyword evidence="2 6" id="KW-0540">Nuclease</keyword>
<keyword evidence="1 6" id="KW-0819">tRNA processing</keyword>
<comment type="similarity">
    <text evidence="6">Belongs to the RnpA family.</text>
</comment>
<dbReference type="GO" id="GO:0042781">
    <property type="term" value="F:3'-tRNA processing endoribonuclease activity"/>
    <property type="evidence" value="ECO:0007669"/>
    <property type="project" value="TreeGrafter"/>
</dbReference>
<keyword evidence="3 6" id="KW-0255">Endonuclease</keyword>
<evidence type="ECO:0000256" key="1">
    <source>
        <dbReference type="ARBA" id="ARBA00022694"/>
    </source>
</evidence>
<dbReference type="NCBIfam" id="TIGR00188">
    <property type="entry name" value="rnpA"/>
    <property type="match status" value="1"/>
</dbReference>
<dbReference type="PANTHER" id="PTHR33992:SF1">
    <property type="entry name" value="RIBONUCLEASE P PROTEIN COMPONENT"/>
    <property type="match status" value="1"/>
</dbReference>
<proteinExistence type="inferred from homology"/>
<dbReference type="GO" id="GO:0004526">
    <property type="term" value="F:ribonuclease P activity"/>
    <property type="evidence" value="ECO:0007669"/>
    <property type="project" value="UniProtKB-UniRule"/>
</dbReference>
<dbReference type="KEGG" id="flh:EJ997_09505"/>
<protein>
    <recommendedName>
        <fullName evidence="6 7">Ribonuclease P protein component</fullName>
        <shortName evidence="6">RNase P protein</shortName>
        <shortName evidence="6">RNaseP protein</shortName>
        <ecNumber evidence="6 7">3.1.26.5</ecNumber>
    </recommendedName>
    <alternativeName>
        <fullName evidence="6">Protein C5</fullName>
    </alternativeName>
</protein>
<dbReference type="PANTHER" id="PTHR33992">
    <property type="entry name" value="RIBONUCLEASE P PROTEIN COMPONENT"/>
    <property type="match status" value="1"/>
</dbReference>
<evidence type="ECO:0000313" key="9">
    <source>
        <dbReference type="Proteomes" id="UP000280344"/>
    </source>
</evidence>
<accession>A0A3Q9G7M8</accession>
<evidence type="ECO:0000256" key="6">
    <source>
        <dbReference type="HAMAP-Rule" id="MF_00227"/>
    </source>
</evidence>
<dbReference type="EMBL" id="CP034593">
    <property type="protein sequence ID" value="AZQ77537.1"/>
    <property type="molecule type" value="Genomic_DNA"/>
</dbReference>
<name>A0A3Q9G7M8_9ACTO</name>
<dbReference type="InterPro" id="IPR020568">
    <property type="entry name" value="Ribosomal_Su5_D2-typ_SF"/>
</dbReference>
<dbReference type="Gene3D" id="3.30.230.10">
    <property type="match status" value="1"/>
</dbReference>
<dbReference type="HAMAP" id="MF_00227">
    <property type="entry name" value="RNase_P"/>
    <property type="match status" value="1"/>
</dbReference>
<dbReference type="SUPFAM" id="SSF54211">
    <property type="entry name" value="Ribosomal protein S5 domain 2-like"/>
    <property type="match status" value="1"/>
</dbReference>
<dbReference type="GO" id="GO:0001682">
    <property type="term" value="P:tRNA 5'-leader removal"/>
    <property type="evidence" value="ECO:0007669"/>
    <property type="project" value="UniProtKB-UniRule"/>
</dbReference>
<dbReference type="EC" id="3.1.26.5" evidence="6 7"/>
<evidence type="ECO:0000256" key="3">
    <source>
        <dbReference type="ARBA" id="ARBA00022759"/>
    </source>
</evidence>
<dbReference type="AlphaFoldDB" id="A0A3Q9G7M8"/>
<evidence type="ECO:0000256" key="4">
    <source>
        <dbReference type="ARBA" id="ARBA00022801"/>
    </source>
</evidence>
<evidence type="ECO:0000256" key="7">
    <source>
        <dbReference type="NCBIfam" id="TIGR00188"/>
    </source>
</evidence>
<dbReference type="Proteomes" id="UP000280344">
    <property type="component" value="Chromosome"/>
</dbReference>
<dbReference type="RefSeq" id="WP_126704340.1">
    <property type="nucleotide sequence ID" value="NZ_CP034593.1"/>
</dbReference>
<evidence type="ECO:0000313" key="8">
    <source>
        <dbReference type="EMBL" id="AZQ77537.1"/>
    </source>
</evidence>
<dbReference type="GO" id="GO:0000049">
    <property type="term" value="F:tRNA binding"/>
    <property type="evidence" value="ECO:0007669"/>
    <property type="project" value="UniProtKB-UniRule"/>
</dbReference>
<organism evidence="8 9">
    <name type="scientific">Flaviflexus ciconiae</name>
    <dbReference type="NCBI Taxonomy" id="2496867"/>
    <lineage>
        <taxon>Bacteria</taxon>
        <taxon>Bacillati</taxon>
        <taxon>Actinomycetota</taxon>
        <taxon>Actinomycetes</taxon>
        <taxon>Actinomycetales</taxon>
        <taxon>Actinomycetaceae</taxon>
        <taxon>Flaviflexus</taxon>
    </lineage>
</organism>
<keyword evidence="5 6" id="KW-0694">RNA-binding</keyword>
<comment type="subunit">
    <text evidence="6">Consists of a catalytic RNA component (M1 or rnpB) and a protein subunit.</text>
</comment>
<keyword evidence="9" id="KW-1185">Reference proteome</keyword>
<keyword evidence="4 6" id="KW-0378">Hydrolase</keyword>
<dbReference type="InterPro" id="IPR014721">
    <property type="entry name" value="Ribsml_uS5_D2-typ_fold_subgr"/>
</dbReference>
<comment type="function">
    <text evidence="6">RNaseP catalyzes the removal of the 5'-leader sequence from pre-tRNA to produce the mature 5'-terminus. It can also cleave other RNA substrates such as 4.5S RNA. The protein component plays an auxiliary but essential role in vivo by binding to the 5'-leader sequence and broadening the substrate specificity of the ribozyme.</text>
</comment>
<sequence length="119" mass="13223">MLPAQNRMRSSGDFRATIKHGVRGKASSLMLHLQSPGDAEQADQDSTLVGFVVPKTVGNAVVRNRLTRQLRHLMRERIEDLNAGGSVVIRVFPSARGRTYDELRADLDKAWDRAARARG</sequence>
<comment type="catalytic activity">
    <reaction evidence="6">
        <text>Endonucleolytic cleavage of RNA, removing 5'-extranucleotides from tRNA precursor.</text>
        <dbReference type="EC" id="3.1.26.5"/>
    </reaction>
</comment>
<gene>
    <name evidence="6 8" type="primary">rnpA</name>
    <name evidence="8" type="ORF">EJ997_09505</name>
</gene>
<reference evidence="8 9" key="1">
    <citation type="submission" date="2018-12" db="EMBL/GenBank/DDBJ databases">
        <title>Complete genome sequence of Flaviflexus sp. H23T48.</title>
        <authorList>
            <person name="Bae J.-W."/>
            <person name="Lee J.-Y."/>
        </authorList>
    </citation>
    <scope>NUCLEOTIDE SEQUENCE [LARGE SCALE GENOMIC DNA]</scope>
    <source>
        <strain evidence="8 9">H23T48</strain>
    </source>
</reference>
<evidence type="ECO:0000256" key="2">
    <source>
        <dbReference type="ARBA" id="ARBA00022722"/>
    </source>
</evidence>
<evidence type="ECO:0000256" key="5">
    <source>
        <dbReference type="ARBA" id="ARBA00022884"/>
    </source>
</evidence>
<dbReference type="GO" id="GO:0030677">
    <property type="term" value="C:ribonuclease P complex"/>
    <property type="evidence" value="ECO:0007669"/>
    <property type="project" value="TreeGrafter"/>
</dbReference>